<dbReference type="Proteomes" id="UP000663852">
    <property type="component" value="Unassembled WGS sequence"/>
</dbReference>
<organism evidence="1 4">
    <name type="scientific">Adineta ricciae</name>
    <name type="common">Rotifer</name>
    <dbReference type="NCBI Taxonomy" id="249248"/>
    <lineage>
        <taxon>Eukaryota</taxon>
        <taxon>Metazoa</taxon>
        <taxon>Spiralia</taxon>
        <taxon>Gnathifera</taxon>
        <taxon>Rotifera</taxon>
        <taxon>Eurotatoria</taxon>
        <taxon>Bdelloidea</taxon>
        <taxon>Adinetida</taxon>
        <taxon>Adinetidae</taxon>
        <taxon>Adineta</taxon>
    </lineage>
</organism>
<dbReference type="AlphaFoldDB" id="A0A813NT06"/>
<dbReference type="OrthoDB" id="9995169at2759"/>
<name>A0A813NT06_ADIRI</name>
<keyword evidence="3" id="KW-1185">Reference proteome</keyword>
<evidence type="ECO:0000313" key="1">
    <source>
        <dbReference type="EMBL" id="CAF0744512.1"/>
    </source>
</evidence>
<dbReference type="Proteomes" id="UP000663828">
    <property type="component" value="Unassembled WGS sequence"/>
</dbReference>
<dbReference type="EMBL" id="CAJNOJ010000004">
    <property type="protein sequence ID" value="CAF0744512.1"/>
    <property type="molecule type" value="Genomic_DNA"/>
</dbReference>
<reference evidence="1" key="1">
    <citation type="submission" date="2021-02" db="EMBL/GenBank/DDBJ databases">
        <authorList>
            <person name="Nowell W R."/>
        </authorList>
    </citation>
    <scope>NUCLEOTIDE SEQUENCE</scope>
</reference>
<evidence type="ECO:0000313" key="4">
    <source>
        <dbReference type="Proteomes" id="UP000663852"/>
    </source>
</evidence>
<proteinExistence type="predicted"/>
<comment type="caution">
    <text evidence="1">The sequence shown here is derived from an EMBL/GenBank/DDBJ whole genome shotgun (WGS) entry which is preliminary data.</text>
</comment>
<protein>
    <submittedName>
        <fullName evidence="1">Uncharacterized protein</fullName>
    </submittedName>
</protein>
<evidence type="ECO:0000313" key="2">
    <source>
        <dbReference type="EMBL" id="CAF1540256.1"/>
    </source>
</evidence>
<sequence length="130" mass="15144">MHRLTDAQKETIQFLQRKVEKYQVKTWLCASLTSEQCRRLAELQVIYDNLSSHTLINHSAIFNISCKGVKDRMNEFNAMYSNKTSEELYCAYVEKYKEAKTNPDEKKRLDKLLNISSSDDCKAILSHTTD</sequence>
<gene>
    <name evidence="1" type="ORF">EDS130_LOCUS1941</name>
    <name evidence="2" type="ORF">XAT740_LOCUS42130</name>
</gene>
<accession>A0A813NT06</accession>
<evidence type="ECO:0000313" key="3">
    <source>
        <dbReference type="Proteomes" id="UP000663828"/>
    </source>
</evidence>
<dbReference type="EMBL" id="CAJNOR010005014">
    <property type="protein sequence ID" value="CAF1540256.1"/>
    <property type="molecule type" value="Genomic_DNA"/>
</dbReference>